<gene>
    <name evidence="1" type="primary">SSCI39790.1</name>
</gene>
<dbReference type="EMBL" id="CCFA01002352">
    <property type="protein sequence ID" value="CDW97782.1"/>
    <property type="molecule type" value="Genomic_DNA"/>
</dbReference>
<organism evidence="1 2">
    <name type="scientific">Sporisorium scitamineum</name>
    <dbReference type="NCBI Taxonomy" id="49012"/>
    <lineage>
        <taxon>Eukaryota</taxon>
        <taxon>Fungi</taxon>
        <taxon>Dikarya</taxon>
        <taxon>Basidiomycota</taxon>
        <taxon>Ustilaginomycotina</taxon>
        <taxon>Ustilaginomycetes</taxon>
        <taxon>Ustilaginales</taxon>
        <taxon>Ustilaginaceae</taxon>
        <taxon>Sporisorium</taxon>
    </lineage>
</organism>
<protein>
    <submittedName>
        <fullName evidence="1">Uncharacterized protein</fullName>
    </submittedName>
</protein>
<evidence type="ECO:0000313" key="2">
    <source>
        <dbReference type="Proteomes" id="UP000242770"/>
    </source>
</evidence>
<accession>A0A0F7S4D4</accession>
<keyword evidence="2" id="KW-1185">Reference proteome</keyword>
<dbReference type="Proteomes" id="UP000242770">
    <property type="component" value="Unassembled WGS sequence"/>
</dbReference>
<dbReference type="AlphaFoldDB" id="A0A0F7S4D4"/>
<evidence type="ECO:0000313" key="1">
    <source>
        <dbReference type="EMBL" id="CDW97782.1"/>
    </source>
</evidence>
<name>A0A0F7S4D4_9BASI</name>
<reference evidence="2" key="1">
    <citation type="submission" date="2014-06" db="EMBL/GenBank/DDBJ databases">
        <authorList>
            <person name="Berkman P.J."/>
        </authorList>
    </citation>
    <scope>NUCLEOTIDE SEQUENCE [LARGE SCALE GENOMIC DNA]</scope>
</reference>
<proteinExistence type="predicted"/>
<sequence>MTCKPGCTLRLRKWGMTPRLSMYNSTMTHMPWDWREVALRYKALLNNCKISRRPLFVILGLLLRLKKWMYRKSWIRAEYWYFLQVGTSIC</sequence>